<evidence type="ECO:0000256" key="2">
    <source>
        <dbReference type="ARBA" id="ARBA00006171"/>
    </source>
</evidence>
<gene>
    <name evidence="6" type="ORF">GCM10010841_20030</name>
</gene>
<dbReference type="InterPro" id="IPR023214">
    <property type="entry name" value="HAD_sf"/>
</dbReference>
<keyword evidence="5" id="KW-0119">Carbohydrate metabolism</keyword>
<comment type="caution">
    <text evidence="6">The sequence shown here is derived from an EMBL/GenBank/DDBJ whole genome shotgun (WGS) entry which is preliminary data.</text>
</comment>
<evidence type="ECO:0000256" key="5">
    <source>
        <dbReference type="ARBA" id="ARBA00023277"/>
    </source>
</evidence>
<dbReference type="PANTHER" id="PTHR46193">
    <property type="entry name" value="6-PHOSPHOGLUCONATE PHOSPHATASE"/>
    <property type="match status" value="1"/>
</dbReference>
<dbReference type="EMBL" id="BMOM01000014">
    <property type="protein sequence ID" value="GGM11468.1"/>
    <property type="molecule type" value="Genomic_DNA"/>
</dbReference>
<keyword evidence="7" id="KW-1185">Reference proteome</keyword>
<dbReference type="Gene3D" id="3.40.50.1000">
    <property type="entry name" value="HAD superfamily/HAD-like"/>
    <property type="match status" value="1"/>
</dbReference>
<keyword evidence="3" id="KW-0479">Metal-binding</keyword>
<evidence type="ECO:0000256" key="1">
    <source>
        <dbReference type="ARBA" id="ARBA00001946"/>
    </source>
</evidence>
<comment type="cofactor">
    <cofactor evidence="1">
        <name>Mg(2+)</name>
        <dbReference type="ChEBI" id="CHEBI:18420"/>
    </cofactor>
</comment>
<evidence type="ECO:0000256" key="3">
    <source>
        <dbReference type="ARBA" id="ARBA00022723"/>
    </source>
</evidence>
<dbReference type="SFLD" id="SFLDG01129">
    <property type="entry name" value="C1.5:_HAD__Beta-PGM__Phosphata"/>
    <property type="match status" value="1"/>
</dbReference>
<dbReference type="InterPro" id="IPR023198">
    <property type="entry name" value="PGP-like_dom2"/>
</dbReference>
<protein>
    <submittedName>
        <fullName evidence="6">Hydrolase</fullName>
    </submittedName>
</protein>
<reference evidence="7" key="1">
    <citation type="journal article" date="2019" name="Int. J. Syst. Evol. Microbiol.">
        <title>The Global Catalogue of Microorganisms (GCM) 10K type strain sequencing project: providing services to taxonomists for standard genome sequencing and annotation.</title>
        <authorList>
            <consortium name="The Broad Institute Genomics Platform"/>
            <consortium name="The Broad Institute Genome Sequencing Center for Infectious Disease"/>
            <person name="Wu L."/>
            <person name="Ma J."/>
        </authorList>
    </citation>
    <scope>NUCLEOTIDE SEQUENCE [LARGE SCALE GENOMIC DNA]</scope>
    <source>
        <strain evidence="7">JCM 15443</strain>
    </source>
</reference>
<dbReference type="InterPro" id="IPR006439">
    <property type="entry name" value="HAD-SF_hydro_IA"/>
</dbReference>
<dbReference type="Pfam" id="PF00702">
    <property type="entry name" value="Hydrolase"/>
    <property type="match status" value="1"/>
</dbReference>
<proteinExistence type="inferred from homology"/>
<comment type="similarity">
    <text evidence="2">Belongs to the HAD-like hydrolase superfamily. CbbY/CbbZ/Gph/YieH family.</text>
</comment>
<dbReference type="InterPro" id="IPR036412">
    <property type="entry name" value="HAD-like_sf"/>
</dbReference>
<evidence type="ECO:0000313" key="6">
    <source>
        <dbReference type="EMBL" id="GGM11468.1"/>
    </source>
</evidence>
<dbReference type="SFLD" id="SFLDS00003">
    <property type="entry name" value="Haloacid_Dehalogenase"/>
    <property type="match status" value="1"/>
</dbReference>
<organism evidence="6 7">
    <name type="scientific">Deinococcus aerophilus</name>
    <dbReference type="NCBI Taxonomy" id="522488"/>
    <lineage>
        <taxon>Bacteria</taxon>
        <taxon>Thermotogati</taxon>
        <taxon>Deinococcota</taxon>
        <taxon>Deinococci</taxon>
        <taxon>Deinococcales</taxon>
        <taxon>Deinococcaceae</taxon>
        <taxon>Deinococcus</taxon>
    </lineage>
</organism>
<dbReference type="Proteomes" id="UP000661918">
    <property type="component" value="Unassembled WGS sequence"/>
</dbReference>
<sequence length="223" mass="24107">MSATAWPWRPSGVLFDMDGVLTANNTFHRQAWQEVAATVLGLTLTDHDLDTKVDGGRNPEIIERLTGRYPDAGVLERFHEAKEGRYRELAHGALQEVAGLSPYLDALEERGIPYALVTSADRTNVEFGMRALGLGHRFGPRVLGEDVTRGKPHPEPFLLGAQRLGLAATACLAHEDAVNGVRSASRAGCRVVALTTTAVAQDLQAAGAALTVPDFTAWPDWLE</sequence>
<evidence type="ECO:0000256" key="4">
    <source>
        <dbReference type="ARBA" id="ARBA00022842"/>
    </source>
</evidence>
<keyword evidence="6" id="KW-0378">Hydrolase</keyword>
<name>A0ABQ2GTP0_9DEIO</name>
<dbReference type="NCBIfam" id="TIGR01509">
    <property type="entry name" value="HAD-SF-IA-v3"/>
    <property type="match status" value="1"/>
</dbReference>
<dbReference type="Gene3D" id="1.10.150.240">
    <property type="entry name" value="Putative phosphatase, domain 2"/>
    <property type="match status" value="1"/>
</dbReference>
<dbReference type="InterPro" id="IPR051600">
    <property type="entry name" value="Beta-PGM-like"/>
</dbReference>
<accession>A0ABQ2GTP0</accession>
<evidence type="ECO:0000313" key="7">
    <source>
        <dbReference type="Proteomes" id="UP000661918"/>
    </source>
</evidence>
<dbReference type="SUPFAM" id="SSF56784">
    <property type="entry name" value="HAD-like"/>
    <property type="match status" value="1"/>
</dbReference>
<dbReference type="RefSeq" id="WP_373290504.1">
    <property type="nucleotide sequence ID" value="NZ_BMOM01000014.1"/>
</dbReference>
<dbReference type="GO" id="GO:0016787">
    <property type="term" value="F:hydrolase activity"/>
    <property type="evidence" value="ECO:0007669"/>
    <property type="project" value="UniProtKB-KW"/>
</dbReference>
<keyword evidence="4" id="KW-0460">Magnesium</keyword>
<dbReference type="PANTHER" id="PTHR46193:SF18">
    <property type="entry name" value="HEXITOL PHOSPHATASE B"/>
    <property type="match status" value="1"/>
</dbReference>